<sequence length="265" mass="29617">MIPNRKHVWGDTGYHPRHAEKVQAETHKEAQARPWASRDVQQAFSVKTWSKMERCHRFDENVDATGENSRCSLVHRDKGLNSGWAGFRTLTTEPNPTGGTRIDPKVRYQSATKFSDTVWKGTIVPTSYSGLFVGNLSLVAFSSIFFHRGGLVVRSRLWGRRVPDSNPIPLKIRRVWGLLHIKSYEVAKRPPAGEAWKPGEGVPDQVSSSTSDRGSKLRGPSLNSPRVASKRDVNITKLNHPHSFNTYEITGENGGGGELFFCLLL</sequence>
<comment type="caution">
    <text evidence="2">The sequence shown here is derived from an EMBL/GenBank/DDBJ whole genome shotgun (WGS) entry which is preliminary data.</text>
</comment>
<feature type="region of interest" description="Disordered" evidence="1">
    <location>
        <begin position="192"/>
        <end position="227"/>
    </location>
</feature>
<protein>
    <submittedName>
        <fullName evidence="2">Uncharacterized protein</fullName>
    </submittedName>
</protein>
<proteinExistence type="predicted"/>
<dbReference type="EMBL" id="BGPR01009949">
    <property type="protein sequence ID" value="GBN43284.1"/>
    <property type="molecule type" value="Genomic_DNA"/>
</dbReference>
<dbReference type="AlphaFoldDB" id="A0A4Y2NW81"/>
<name>A0A4Y2NW81_ARAVE</name>
<evidence type="ECO:0000313" key="2">
    <source>
        <dbReference type="EMBL" id="GBN43284.1"/>
    </source>
</evidence>
<accession>A0A4Y2NW81</accession>
<evidence type="ECO:0000256" key="1">
    <source>
        <dbReference type="SAM" id="MobiDB-lite"/>
    </source>
</evidence>
<dbReference type="Proteomes" id="UP000499080">
    <property type="component" value="Unassembled WGS sequence"/>
</dbReference>
<gene>
    <name evidence="2" type="ORF">AVEN_167533_1</name>
</gene>
<keyword evidence="3" id="KW-1185">Reference proteome</keyword>
<organism evidence="2 3">
    <name type="scientific">Araneus ventricosus</name>
    <name type="common">Orbweaver spider</name>
    <name type="synonym">Epeira ventricosa</name>
    <dbReference type="NCBI Taxonomy" id="182803"/>
    <lineage>
        <taxon>Eukaryota</taxon>
        <taxon>Metazoa</taxon>
        <taxon>Ecdysozoa</taxon>
        <taxon>Arthropoda</taxon>
        <taxon>Chelicerata</taxon>
        <taxon>Arachnida</taxon>
        <taxon>Araneae</taxon>
        <taxon>Araneomorphae</taxon>
        <taxon>Entelegynae</taxon>
        <taxon>Araneoidea</taxon>
        <taxon>Araneidae</taxon>
        <taxon>Araneus</taxon>
    </lineage>
</organism>
<evidence type="ECO:0000313" key="3">
    <source>
        <dbReference type="Proteomes" id="UP000499080"/>
    </source>
</evidence>
<reference evidence="2 3" key="1">
    <citation type="journal article" date="2019" name="Sci. Rep.">
        <title>Orb-weaving spider Araneus ventricosus genome elucidates the spidroin gene catalogue.</title>
        <authorList>
            <person name="Kono N."/>
            <person name="Nakamura H."/>
            <person name="Ohtoshi R."/>
            <person name="Moran D.A.P."/>
            <person name="Shinohara A."/>
            <person name="Yoshida Y."/>
            <person name="Fujiwara M."/>
            <person name="Mori M."/>
            <person name="Tomita M."/>
            <person name="Arakawa K."/>
        </authorList>
    </citation>
    <scope>NUCLEOTIDE SEQUENCE [LARGE SCALE GENOMIC DNA]</scope>
</reference>